<evidence type="ECO:0000313" key="1">
    <source>
        <dbReference type="EMBL" id="RVD93166.1"/>
    </source>
</evidence>
<dbReference type="AlphaFoldDB" id="A0A437AQA9"/>
<name>A0A437AQA9_9MICR</name>
<protein>
    <submittedName>
        <fullName evidence="1">Uncharacterized protein</fullName>
    </submittedName>
</protein>
<organism evidence="1 2">
    <name type="scientific">Tubulinosema ratisbonensis</name>
    <dbReference type="NCBI Taxonomy" id="291195"/>
    <lineage>
        <taxon>Eukaryota</taxon>
        <taxon>Fungi</taxon>
        <taxon>Fungi incertae sedis</taxon>
        <taxon>Microsporidia</taxon>
        <taxon>Tubulinosematoidea</taxon>
        <taxon>Tubulinosematidae</taxon>
        <taxon>Tubulinosema</taxon>
    </lineage>
</organism>
<gene>
    <name evidence="1" type="ORF">TUBRATIS_003100</name>
</gene>
<reference evidence="1 2" key="1">
    <citation type="submission" date="2018-10" db="EMBL/GenBank/DDBJ databases">
        <title>Draft genome sequence of the microsporidian Tubulinosema ratisbonensis.</title>
        <authorList>
            <person name="Polonais V."/>
            <person name="Peyretaillade E."/>
            <person name="Niehus S."/>
            <person name="Wawrzyniak I."/>
            <person name="Franchet A."/>
            <person name="Gaspin C."/>
            <person name="Reichstadt M."/>
            <person name="Belser C."/>
            <person name="Labadie K."/>
            <person name="Delbac F."/>
            <person name="Ferrandon D."/>
        </authorList>
    </citation>
    <scope>NUCLEOTIDE SEQUENCE [LARGE SCALE GENOMIC DNA]</scope>
    <source>
        <strain evidence="1 2">Franzen</strain>
    </source>
</reference>
<dbReference type="VEuPathDB" id="MicrosporidiaDB:TUBRATIS_003100"/>
<comment type="caution">
    <text evidence="1">The sequence shown here is derived from an EMBL/GenBank/DDBJ whole genome shotgun (WGS) entry which is preliminary data.</text>
</comment>
<dbReference type="EMBL" id="RCSS01000076">
    <property type="protein sequence ID" value="RVD93166.1"/>
    <property type="molecule type" value="Genomic_DNA"/>
</dbReference>
<keyword evidence="2" id="KW-1185">Reference proteome</keyword>
<sequence>MDRINAFLRKRKQKNKKIIKVKDKEYELTRDDIKKVKRYMNNECLDENVELYQPMNTTYSKNVRETPILSVRKRVVKKISKIKIKKSRKEKKIKKEIWDDFDTIDMDMDYKCELYDEKMAIDELNSPIENFNRILAKMVQKYFRSQGRKKVIDNKKIEIGCNFPKNFAKKYDIDNVILQKNGLILYKNEENFEIFDLNLSNTIRRLKKLNYNSFYFYKNELFYSLDNKIYKSDDLNDTLIYEHSDQITKIAIEEENIAFISNKNVVIIDLNTKKETILRKKSYLDLEFKNKHLFTPTTENLRSFSLQNRKYSKFGRTVQTWNKGKFLILGDQENLILYDNDIKKVMDQTDYIREVRCHEKMPIFCCVLKNELRIFYYKEGSVKLCTIIKESFKNVFFHNEFPFLYGITNGNLALYTF</sequence>
<proteinExistence type="predicted"/>
<dbReference type="STRING" id="291195.A0A437AQA9"/>
<dbReference type="Proteomes" id="UP000282876">
    <property type="component" value="Unassembled WGS sequence"/>
</dbReference>
<evidence type="ECO:0000313" key="2">
    <source>
        <dbReference type="Proteomes" id="UP000282876"/>
    </source>
</evidence>
<dbReference type="OrthoDB" id="5571054at2759"/>
<accession>A0A437AQA9</accession>